<evidence type="ECO:0000259" key="2">
    <source>
        <dbReference type="Pfam" id="PF22936"/>
    </source>
</evidence>
<keyword evidence="1" id="KW-0472">Membrane</keyword>
<dbReference type="EMBL" id="JAHRHJ020001599">
    <property type="protein sequence ID" value="KAH9293147.1"/>
    <property type="molecule type" value="Genomic_DNA"/>
</dbReference>
<protein>
    <recommendedName>
        <fullName evidence="2">Retrovirus-related Pol polyprotein from transposon TNT 1-94-like beta-barrel domain-containing protein</fullName>
    </recommendedName>
</protein>
<evidence type="ECO:0000313" key="3">
    <source>
        <dbReference type="EMBL" id="KAH9293147.1"/>
    </source>
</evidence>
<reference evidence="3 4" key="1">
    <citation type="journal article" date="2021" name="Nat. Plants">
        <title>The Taxus genome provides insights into paclitaxel biosynthesis.</title>
        <authorList>
            <person name="Xiong X."/>
            <person name="Gou J."/>
            <person name="Liao Q."/>
            <person name="Li Y."/>
            <person name="Zhou Q."/>
            <person name="Bi G."/>
            <person name="Li C."/>
            <person name="Du R."/>
            <person name="Wang X."/>
            <person name="Sun T."/>
            <person name="Guo L."/>
            <person name="Liang H."/>
            <person name="Lu P."/>
            <person name="Wu Y."/>
            <person name="Zhang Z."/>
            <person name="Ro D.K."/>
            <person name="Shang Y."/>
            <person name="Huang S."/>
            <person name="Yan J."/>
        </authorList>
    </citation>
    <scope>NUCLEOTIDE SEQUENCE [LARGE SCALE GENOMIC DNA]</scope>
    <source>
        <strain evidence="3">Ta-2019</strain>
    </source>
</reference>
<name>A0AA38C434_TAXCH</name>
<proteinExistence type="predicted"/>
<feature type="domain" description="Retrovirus-related Pol polyprotein from transposon TNT 1-94-like beta-barrel" evidence="2">
    <location>
        <begin position="37"/>
        <end position="97"/>
    </location>
</feature>
<accession>A0AA38C434</accession>
<keyword evidence="4" id="KW-1185">Reference proteome</keyword>
<gene>
    <name evidence="3" type="ORF">KI387_041654</name>
</gene>
<feature type="transmembrane region" description="Helical" evidence="1">
    <location>
        <begin position="20"/>
        <end position="39"/>
    </location>
</feature>
<sequence>FAGSVEALGVDKLIARLDTTFAMVSCLSTNTVLGVGWYVDSGASRHMTLNKAAFFRLKEQHTSMQVELGDDAKYSVTGIGSISFRMPVGEVLELHEV</sequence>
<keyword evidence="1" id="KW-0812">Transmembrane</keyword>
<dbReference type="OMA" id="GIDERKM"/>
<feature type="non-terminal residue" evidence="3">
    <location>
        <position position="1"/>
    </location>
</feature>
<comment type="caution">
    <text evidence="3">The sequence shown here is derived from an EMBL/GenBank/DDBJ whole genome shotgun (WGS) entry which is preliminary data.</text>
</comment>
<dbReference type="InterPro" id="IPR054722">
    <property type="entry name" value="PolX-like_BBD"/>
</dbReference>
<organism evidence="3 4">
    <name type="scientific">Taxus chinensis</name>
    <name type="common">Chinese yew</name>
    <name type="synonym">Taxus wallichiana var. chinensis</name>
    <dbReference type="NCBI Taxonomy" id="29808"/>
    <lineage>
        <taxon>Eukaryota</taxon>
        <taxon>Viridiplantae</taxon>
        <taxon>Streptophyta</taxon>
        <taxon>Embryophyta</taxon>
        <taxon>Tracheophyta</taxon>
        <taxon>Spermatophyta</taxon>
        <taxon>Pinopsida</taxon>
        <taxon>Pinidae</taxon>
        <taxon>Conifers II</taxon>
        <taxon>Cupressales</taxon>
        <taxon>Taxaceae</taxon>
        <taxon>Taxus</taxon>
    </lineage>
</organism>
<feature type="non-terminal residue" evidence="3">
    <location>
        <position position="97"/>
    </location>
</feature>
<dbReference type="Pfam" id="PF22936">
    <property type="entry name" value="Pol_BBD"/>
    <property type="match status" value="1"/>
</dbReference>
<evidence type="ECO:0000313" key="4">
    <source>
        <dbReference type="Proteomes" id="UP000824469"/>
    </source>
</evidence>
<dbReference type="Proteomes" id="UP000824469">
    <property type="component" value="Unassembled WGS sequence"/>
</dbReference>
<dbReference type="AlphaFoldDB" id="A0AA38C434"/>
<evidence type="ECO:0000256" key="1">
    <source>
        <dbReference type="SAM" id="Phobius"/>
    </source>
</evidence>
<keyword evidence="1" id="KW-1133">Transmembrane helix</keyword>